<dbReference type="EMBL" id="NIVC01003840">
    <property type="protein sequence ID" value="PAA49566.1"/>
    <property type="molecule type" value="Genomic_DNA"/>
</dbReference>
<feature type="chain" id="PRO_5013012274" evidence="1">
    <location>
        <begin position="28"/>
        <end position="79"/>
    </location>
</feature>
<feature type="signal peptide" evidence="1">
    <location>
        <begin position="1"/>
        <end position="27"/>
    </location>
</feature>
<keyword evidence="3" id="KW-1185">Reference proteome</keyword>
<comment type="caution">
    <text evidence="2">The sequence shown here is derived from an EMBL/GenBank/DDBJ whole genome shotgun (WGS) entry which is preliminary data.</text>
</comment>
<evidence type="ECO:0000313" key="3">
    <source>
        <dbReference type="Proteomes" id="UP000215902"/>
    </source>
</evidence>
<organism evidence="2 3">
    <name type="scientific">Macrostomum lignano</name>
    <dbReference type="NCBI Taxonomy" id="282301"/>
    <lineage>
        <taxon>Eukaryota</taxon>
        <taxon>Metazoa</taxon>
        <taxon>Spiralia</taxon>
        <taxon>Lophotrochozoa</taxon>
        <taxon>Platyhelminthes</taxon>
        <taxon>Rhabditophora</taxon>
        <taxon>Macrostomorpha</taxon>
        <taxon>Macrostomida</taxon>
        <taxon>Macrostomidae</taxon>
        <taxon>Macrostomum</taxon>
    </lineage>
</organism>
<reference evidence="2 3" key="1">
    <citation type="submission" date="2017-06" db="EMBL/GenBank/DDBJ databases">
        <title>A platform for efficient transgenesis in Macrostomum lignano, a flatworm model organism for stem cell research.</title>
        <authorList>
            <person name="Berezikov E."/>
        </authorList>
    </citation>
    <scope>NUCLEOTIDE SEQUENCE [LARGE SCALE GENOMIC DNA]</scope>
    <source>
        <strain evidence="2">DV1</strain>
        <tissue evidence="2">Whole organism</tissue>
    </source>
</reference>
<keyword evidence="1" id="KW-0732">Signal</keyword>
<proteinExistence type="predicted"/>
<name>A0A267DK82_9PLAT</name>
<evidence type="ECO:0000256" key="1">
    <source>
        <dbReference type="SAM" id="SignalP"/>
    </source>
</evidence>
<dbReference type="Proteomes" id="UP000215902">
    <property type="component" value="Unassembled WGS sequence"/>
</dbReference>
<sequence length="79" mass="8704">MMSWRINCLPAAVVLLIGGCLMGGVCSKDYKGGKRGSAELLKGDKVKVSESLRQYMDRDGTNFKYDEVTVCELKNSELP</sequence>
<dbReference type="AlphaFoldDB" id="A0A267DK82"/>
<evidence type="ECO:0000313" key="2">
    <source>
        <dbReference type="EMBL" id="PAA49566.1"/>
    </source>
</evidence>
<dbReference type="PROSITE" id="PS51257">
    <property type="entry name" value="PROKAR_LIPOPROTEIN"/>
    <property type="match status" value="1"/>
</dbReference>
<protein>
    <submittedName>
        <fullName evidence="2">Uncharacterized protein</fullName>
    </submittedName>
</protein>
<accession>A0A267DK82</accession>
<gene>
    <name evidence="2" type="ORF">BOX15_Mlig029495g5</name>
</gene>